<evidence type="ECO:0000313" key="3">
    <source>
        <dbReference type="Proteomes" id="UP000324222"/>
    </source>
</evidence>
<proteinExistence type="predicted"/>
<gene>
    <name evidence="2" type="ORF">E2C01_031515</name>
</gene>
<sequence>MVRASTDVLQDLMPLCRLQQDTEIVTEDVLMGRRNREDVPSLDTAASIVNEGETGGDTMNAKTRHRKYEGGSESNMSLDS</sequence>
<dbReference type="EMBL" id="VSRR010003951">
    <property type="protein sequence ID" value="MPC38015.1"/>
    <property type="molecule type" value="Genomic_DNA"/>
</dbReference>
<keyword evidence="3" id="KW-1185">Reference proteome</keyword>
<comment type="caution">
    <text evidence="2">The sequence shown here is derived from an EMBL/GenBank/DDBJ whole genome shotgun (WGS) entry which is preliminary data.</text>
</comment>
<protein>
    <submittedName>
        <fullName evidence="2">Uncharacterized protein</fullName>
    </submittedName>
</protein>
<evidence type="ECO:0000313" key="2">
    <source>
        <dbReference type="EMBL" id="MPC38015.1"/>
    </source>
</evidence>
<evidence type="ECO:0000256" key="1">
    <source>
        <dbReference type="SAM" id="MobiDB-lite"/>
    </source>
</evidence>
<dbReference type="Proteomes" id="UP000324222">
    <property type="component" value="Unassembled WGS sequence"/>
</dbReference>
<dbReference type="AlphaFoldDB" id="A0A5B7EX18"/>
<organism evidence="2 3">
    <name type="scientific">Portunus trituberculatus</name>
    <name type="common">Swimming crab</name>
    <name type="synonym">Neptunus trituberculatus</name>
    <dbReference type="NCBI Taxonomy" id="210409"/>
    <lineage>
        <taxon>Eukaryota</taxon>
        <taxon>Metazoa</taxon>
        <taxon>Ecdysozoa</taxon>
        <taxon>Arthropoda</taxon>
        <taxon>Crustacea</taxon>
        <taxon>Multicrustacea</taxon>
        <taxon>Malacostraca</taxon>
        <taxon>Eumalacostraca</taxon>
        <taxon>Eucarida</taxon>
        <taxon>Decapoda</taxon>
        <taxon>Pleocyemata</taxon>
        <taxon>Brachyura</taxon>
        <taxon>Eubrachyura</taxon>
        <taxon>Portunoidea</taxon>
        <taxon>Portunidae</taxon>
        <taxon>Portuninae</taxon>
        <taxon>Portunus</taxon>
    </lineage>
</organism>
<accession>A0A5B7EX18</accession>
<feature type="region of interest" description="Disordered" evidence="1">
    <location>
        <begin position="36"/>
        <end position="80"/>
    </location>
</feature>
<reference evidence="2 3" key="1">
    <citation type="submission" date="2019-05" db="EMBL/GenBank/DDBJ databases">
        <title>Another draft genome of Portunus trituberculatus and its Hox gene families provides insights of decapod evolution.</title>
        <authorList>
            <person name="Jeong J.-H."/>
            <person name="Song I."/>
            <person name="Kim S."/>
            <person name="Choi T."/>
            <person name="Kim D."/>
            <person name="Ryu S."/>
            <person name="Kim W."/>
        </authorList>
    </citation>
    <scope>NUCLEOTIDE SEQUENCE [LARGE SCALE GENOMIC DNA]</scope>
    <source>
        <tissue evidence="2">Muscle</tissue>
    </source>
</reference>
<name>A0A5B7EX18_PORTR</name>